<dbReference type="SUPFAM" id="SSF52540">
    <property type="entry name" value="P-loop containing nucleoside triphosphate hydrolases"/>
    <property type="match status" value="1"/>
</dbReference>
<keyword evidence="1" id="KW-0813">Transport</keyword>
<name>V5WIQ9_9SPIO</name>
<dbReference type="Proteomes" id="UP000018680">
    <property type="component" value="Chromosome"/>
</dbReference>
<dbReference type="eggNOG" id="COG3842">
    <property type="taxonomic scope" value="Bacteria"/>
</dbReference>
<keyword evidence="2" id="KW-0547">Nucleotide-binding</keyword>
<dbReference type="InterPro" id="IPR003439">
    <property type="entry name" value="ABC_transporter-like_ATP-bd"/>
</dbReference>
<evidence type="ECO:0000256" key="4">
    <source>
        <dbReference type="SAM" id="MobiDB-lite"/>
    </source>
</evidence>
<evidence type="ECO:0000313" key="7">
    <source>
        <dbReference type="Proteomes" id="UP000018680"/>
    </source>
</evidence>
<dbReference type="PANTHER" id="PTHR42781:SF4">
    <property type="entry name" value="SPERMIDINE_PUTRESCINE IMPORT ATP-BINDING PROTEIN POTA"/>
    <property type="match status" value="1"/>
</dbReference>
<dbReference type="STRING" id="1307761.L21SP2_2321"/>
<dbReference type="HOGENOM" id="CLU_000604_1_1_12"/>
<dbReference type="Gene3D" id="3.40.50.300">
    <property type="entry name" value="P-loop containing nucleotide triphosphate hydrolases"/>
    <property type="match status" value="1"/>
</dbReference>
<reference evidence="6 7" key="1">
    <citation type="journal article" date="2015" name="Stand. Genomic Sci.">
        <title>Complete genome sequence and description of Salinispira pacifica gen. nov., sp. nov., a novel spirochaete isolated form a hypersaline microbial mat.</title>
        <authorList>
            <person name="Ben Hania W."/>
            <person name="Joseph M."/>
            <person name="Schumann P."/>
            <person name="Bunk B."/>
            <person name="Fiebig A."/>
            <person name="Sproer C."/>
            <person name="Klenk H.P."/>
            <person name="Fardeau M.L."/>
            <person name="Spring S."/>
        </authorList>
    </citation>
    <scope>NUCLEOTIDE SEQUENCE [LARGE SCALE GENOMIC DNA]</scope>
    <source>
        <strain evidence="6 7">L21-RPul-D2</strain>
    </source>
</reference>
<dbReference type="SMART" id="SM00382">
    <property type="entry name" value="AAA"/>
    <property type="match status" value="1"/>
</dbReference>
<dbReference type="GO" id="GO:0005524">
    <property type="term" value="F:ATP binding"/>
    <property type="evidence" value="ECO:0007669"/>
    <property type="project" value="UniProtKB-KW"/>
</dbReference>
<organism evidence="6 7">
    <name type="scientific">Salinispira pacifica</name>
    <dbReference type="NCBI Taxonomy" id="1307761"/>
    <lineage>
        <taxon>Bacteria</taxon>
        <taxon>Pseudomonadati</taxon>
        <taxon>Spirochaetota</taxon>
        <taxon>Spirochaetia</taxon>
        <taxon>Spirochaetales</taxon>
        <taxon>Spirochaetaceae</taxon>
        <taxon>Salinispira</taxon>
    </lineage>
</organism>
<evidence type="ECO:0000256" key="1">
    <source>
        <dbReference type="ARBA" id="ARBA00022448"/>
    </source>
</evidence>
<keyword evidence="3 6" id="KW-0067">ATP-binding</keyword>
<dbReference type="OrthoDB" id="9802264at2"/>
<dbReference type="InterPro" id="IPR050093">
    <property type="entry name" value="ABC_SmlMolc_Importer"/>
</dbReference>
<accession>V5WIQ9</accession>
<dbReference type="InterPro" id="IPR027417">
    <property type="entry name" value="P-loop_NTPase"/>
</dbReference>
<feature type="compositionally biased region" description="Polar residues" evidence="4">
    <location>
        <begin position="113"/>
        <end position="125"/>
    </location>
</feature>
<protein>
    <submittedName>
        <fullName evidence="6">Putrescine transport ATP-binding protein PotA</fullName>
    </submittedName>
</protein>
<evidence type="ECO:0000259" key="5">
    <source>
        <dbReference type="PROSITE" id="PS50893"/>
    </source>
</evidence>
<dbReference type="AlphaFoldDB" id="V5WIQ9"/>
<dbReference type="KEGG" id="slr:L21SP2_2321"/>
<feature type="region of interest" description="Disordered" evidence="4">
    <location>
        <begin position="112"/>
        <end position="140"/>
    </location>
</feature>
<feature type="domain" description="ABC transporter" evidence="5">
    <location>
        <begin position="9"/>
        <end position="268"/>
    </location>
</feature>
<dbReference type="PANTHER" id="PTHR42781">
    <property type="entry name" value="SPERMIDINE/PUTRESCINE IMPORT ATP-BINDING PROTEIN POTA"/>
    <property type="match status" value="1"/>
</dbReference>
<dbReference type="GO" id="GO:0016887">
    <property type="term" value="F:ATP hydrolysis activity"/>
    <property type="evidence" value="ECO:0007669"/>
    <property type="project" value="InterPro"/>
</dbReference>
<dbReference type="RefSeq" id="WP_024268582.1">
    <property type="nucleotide sequence ID" value="NC_023035.1"/>
</dbReference>
<dbReference type="EMBL" id="CP006939">
    <property type="protein sequence ID" value="AHC15678.1"/>
    <property type="molecule type" value="Genomic_DNA"/>
</dbReference>
<evidence type="ECO:0000256" key="2">
    <source>
        <dbReference type="ARBA" id="ARBA00022741"/>
    </source>
</evidence>
<gene>
    <name evidence="6" type="ORF">L21SP2_2321</name>
</gene>
<dbReference type="Pfam" id="PF00005">
    <property type="entry name" value="ABC_tran"/>
    <property type="match status" value="1"/>
</dbReference>
<keyword evidence="7" id="KW-1185">Reference proteome</keyword>
<dbReference type="PROSITE" id="PS50893">
    <property type="entry name" value="ABC_TRANSPORTER_2"/>
    <property type="match status" value="1"/>
</dbReference>
<sequence length="367" mass="40972">MNTEKNVYIQLNNLRKSYASADVIRGLNLGIFQGEFISVVGPSGVGKTTLLRILAGLETSDSGEISLMPDSGYWDPILMVFQDFMLFPHLTVAENIAYGLRSPEFARRLLSAPVSSRENSSQNGASRKYGTRRPLSRKEKSARIQEMVTGYIQEFGLQGLENSYPSRISAGEKQRTALARTMILQPKLLLLDEPFANLDQNRKMNTALFIRNMQKKHQVTTLAVTHDLQEAFAMSDRIGVMLDGDLAQVSDVETLYSRPASREVGEFLGPLNILPPRIWNECRFTEDLPTPGEQNARLLIRSESISAGSDASGKAVITSRRFQGTLIHLEAEILGTKLQIYSLQSRLKPGDRVSLTIHDYVIHKEKS</sequence>
<dbReference type="PATRIC" id="fig|1307761.3.peg.2313"/>
<evidence type="ECO:0000313" key="6">
    <source>
        <dbReference type="EMBL" id="AHC15678.1"/>
    </source>
</evidence>
<proteinExistence type="predicted"/>
<evidence type="ECO:0000256" key="3">
    <source>
        <dbReference type="ARBA" id="ARBA00022840"/>
    </source>
</evidence>
<dbReference type="InterPro" id="IPR003593">
    <property type="entry name" value="AAA+_ATPase"/>
</dbReference>